<keyword evidence="2" id="KW-0812">Transmembrane</keyword>
<evidence type="ECO:0000313" key="5">
    <source>
        <dbReference type="Proteomes" id="UP000196084"/>
    </source>
</evidence>
<feature type="region of interest" description="Disordered" evidence="1">
    <location>
        <begin position="78"/>
        <end position="101"/>
    </location>
</feature>
<dbReference type="AlphaFoldDB" id="A0A202E5J0"/>
<organism evidence="4 5">
    <name type="scientific">Natronolimnobius baerhuensis</name>
    <dbReference type="NCBI Taxonomy" id="253108"/>
    <lineage>
        <taxon>Archaea</taxon>
        <taxon>Methanobacteriati</taxon>
        <taxon>Methanobacteriota</taxon>
        <taxon>Stenosarchaea group</taxon>
        <taxon>Halobacteria</taxon>
        <taxon>Halobacteriales</taxon>
        <taxon>Natrialbaceae</taxon>
        <taxon>Natronolimnobius</taxon>
    </lineage>
</organism>
<dbReference type="EMBL" id="MWPH01000004">
    <property type="protein sequence ID" value="OVE83150.1"/>
    <property type="molecule type" value="Genomic_DNA"/>
</dbReference>
<keyword evidence="5" id="KW-1185">Reference proteome</keyword>
<dbReference type="Proteomes" id="UP000196084">
    <property type="component" value="Unassembled WGS sequence"/>
</dbReference>
<protein>
    <recommendedName>
        <fullName evidence="3">DUF8159 domain-containing protein</fullName>
    </recommendedName>
</protein>
<dbReference type="InterPro" id="IPR018247">
    <property type="entry name" value="EF_Hand_1_Ca_BS"/>
</dbReference>
<feature type="compositionally biased region" description="Acidic residues" evidence="1">
    <location>
        <begin position="221"/>
        <end position="231"/>
    </location>
</feature>
<feature type="domain" description="DUF8159" evidence="3">
    <location>
        <begin position="112"/>
        <end position="216"/>
    </location>
</feature>
<evidence type="ECO:0000313" key="4">
    <source>
        <dbReference type="EMBL" id="OVE83150.1"/>
    </source>
</evidence>
<feature type="region of interest" description="Disordered" evidence="1">
    <location>
        <begin position="215"/>
        <end position="279"/>
    </location>
</feature>
<feature type="compositionally biased region" description="Acidic residues" evidence="1">
    <location>
        <begin position="246"/>
        <end position="279"/>
    </location>
</feature>
<feature type="transmembrane region" description="Helical" evidence="2">
    <location>
        <begin position="50"/>
        <end position="71"/>
    </location>
</feature>
<evidence type="ECO:0000259" key="3">
    <source>
        <dbReference type="Pfam" id="PF26490"/>
    </source>
</evidence>
<reference evidence="4 5" key="1">
    <citation type="submission" date="2017-02" db="EMBL/GenBank/DDBJ databases">
        <title>Natronthermophilus aegyptiacus gen. nov.,sp. nov., an aerobic, extremely halophilic alkalithermophilic archaeon isolated from the athalassohaline Wadi An Natrun, Egypt.</title>
        <authorList>
            <person name="Zhao B."/>
        </authorList>
    </citation>
    <scope>NUCLEOTIDE SEQUENCE [LARGE SCALE GENOMIC DNA]</scope>
    <source>
        <strain evidence="4 5">CGMCC 1.3597</strain>
    </source>
</reference>
<gene>
    <name evidence="4" type="ORF">B2G88_17220</name>
</gene>
<dbReference type="Pfam" id="PF26490">
    <property type="entry name" value="DUF8159"/>
    <property type="match status" value="1"/>
</dbReference>
<keyword evidence="2" id="KW-0472">Membrane</keyword>
<sequence>MVGSGYLIAVPVALVLLPVLVVGAVATNYRGVASRLSQLPGISPDGGLKAGLVAGGGLFVLWGVVLVGATYGGVGGEFGPGATEDEHADEPPADAFDPDADRTLSTGEIVILYETTMDRGGIDLVSAEPTGDIFEVEYQRSATSEAEFLEHAGYVTGAYVGAVGEGLETTRMDATVLDGDEELLSWHVDSEWAMAYHDDEFTMDDVIERSLATAEELSASDAEDVVDDGSDGDSSTESGDTNADAALEDNAETAETDETETADTETDADEDDEPSTPDS</sequence>
<proteinExistence type="predicted"/>
<evidence type="ECO:0000256" key="1">
    <source>
        <dbReference type="SAM" id="MobiDB-lite"/>
    </source>
</evidence>
<dbReference type="PROSITE" id="PS00018">
    <property type="entry name" value="EF_HAND_1"/>
    <property type="match status" value="1"/>
</dbReference>
<comment type="caution">
    <text evidence="4">The sequence shown here is derived from an EMBL/GenBank/DDBJ whole genome shotgun (WGS) entry which is preliminary data.</text>
</comment>
<evidence type="ECO:0000256" key="2">
    <source>
        <dbReference type="SAM" id="Phobius"/>
    </source>
</evidence>
<accession>A0A202E5J0</accession>
<name>A0A202E5J0_9EURY</name>
<dbReference type="InterPro" id="IPR058473">
    <property type="entry name" value="DUF8159"/>
</dbReference>
<feature type="transmembrane region" description="Helical" evidence="2">
    <location>
        <begin position="6"/>
        <end position="29"/>
    </location>
</feature>
<feature type="compositionally biased region" description="Acidic residues" evidence="1">
    <location>
        <begin position="86"/>
        <end position="98"/>
    </location>
</feature>
<feature type="compositionally biased region" description="Low complexity" evidence="1">
    <location>
        <begin position="232"/>
        <end position="245"/>
    </location>
</feature>
<keyword evidence="2" id="KW-1133">Transmembrane helix</keyword>